<evidence type="ECO:0000259" key="1">
    <source>
        <dbReference type="Pfam" id="PF01370"/>
    </source>
</evidence>
<gene>
    <name evidence="2" type="ORF">GQ607_017694</name>
</gene>
<evidence type="ECO:0000313" key="2">
    <source>
        <dbReference type="EMBL" id="KAF0315069.1"/>
    </source>
</evidence>
<dbReference type="PANTHER" id="PTHR48079">
    <property type="entry name" value="PROTEIN YEEZ"/>
    <property type="match status" value="1"/>
</dbReference>
<dbReference type="Pfam" id="PF01370">
    <property type="entry name" value="Epimerase"/>
    <property type="match status" value="1"/>
</dbReference>
<protein>
    <submittedName>
        <fullName evidence="2">NAD dependent epimerase/dehydratase</fullName>
    </submittedName>
</protein>
<dbReference type="GO" id="GO:0005737">
    <property type="term" value="C:cytoplasm"/>
    <property type="evidence" value="ECO:0007669"/>
    <property type="project" value="TreeGrafter"/>
</dbReference>
<comment type="caution">
    <text evidence="2">The sequence shown here is derived from an EMBL/GenBank/DDBJ whole genome shotgun (WGS) entry which is preliminary data.</text>
</comment>
<dbReference type="GO" id="GO:0004029">
    <property type="term" value="F:aldehyde dehydrogenase (NAD+) activity"/>
    <property type="evidence" value="ECO:0007669"/>
    <property type="project" value="TreeGrafter"/>
</dbReference>
<proteinExistence type="predicted"/>
<dbReference type="AlphaFoldDB" id="A0A8H3ZD32"/>
<dbReference type="InterPro" id="IPR051783">
    <property type="entry name" value="NAD(P)-dependent_oxidoreduct"/>
</dbReference>
<keyword evidence="3" id="KW-1185">Reference proteome</keyword>
<dbReference type="Proteomes" id="UP000434172">
    <property type="component" value="Unassembled WGS sequence"/>
</dbReference>
<dbReference type="EMBL" id="WOWK01000239">
    <property type="protein sequence ID" value="KAF0315069.1"/>
    <property type="molecule type" value="Genomic_DNA"/>
</dbReference>
<dbReference type="InterPro" id="IPR001509">
    <property type="entry name" value="Epimerase_deHydtase"/>
</dbReference>
<sequence>MPSQMPKILLLGATGYIGGSVLHHLLCHPSLTSVITSINPITTPIRGSPDRVAKLIENYGSRVNPLLISSLDDVDAITEIASKHDIVINAGSGFHPPSAEGVVLGLAKRKAETAAQVWVIHTSGCSNISDNPVTGVGRPDVEYDDANSDEVFAFEEAESKAEWYAQRASELIVLRTGDDLNVKAVSIQAPIIFGTGTGLFQQAGLMIPLTMAFVLEQGYAFSCGDGTGVFDWVHIADLADLYVLCVLDIIQTGGEHIPTGKRGIIFPAVGRALATDVAKKCLDLAFAKGNLPKEGTPQAKETRQLGLEDAAAKLAAGNIAVTEKTYAGHRKMKGTIARRNLGWKPIHLDDAWEMDFDTELRAALNGQRTSTVASCLAAAK</sequence>
<dbReference type="OrthoDB" id="10262413at2759"/>
<reference evidence="2 3" key="1">
    <citation type="submission" date="2019-12" db="EMBL/GenBank/DDBJ databases">
        <title>A genome sequence resource for the geographically widespread anthracnose pathogen Colletotrichum asianum.</title>
        <authorList>
            <person name="Meng Y."/>
        </authorList>
    </citation>
    <scope>NUCLEOTIDE SEQUENCE [LARGE SCALE GENOMIC DNA]</scope>
    <source>
        <strain evidence="2 3">ICMP 18580</strain>
    </source>
</reference>
<name>A0A8H3ZD32_9PEZI</name>
<organism evidence="2 3">
    <name type="scientific">Colletotrichum asianum</name>
    <dbReference type="NCBI Taxonomy" id="702518"/>
    <lineage>
        <taxon>Eukaryota</taxon>
        <taxon>Fungi</taxon>
        <taxon>Dikarya</taxon>
        <taxon>Ascomycota</taxon>
        <taxon>Pezizomycotina</taxon>
        <taxon>Sordariomycetes</taxon>
        <taxon>Hypocreomycetidae</taxon>
        <taxon>Glomerellales</taxon>
        <taxon>Glomerellaceae</taxon>
        <taxon>Colletotrichum</taxon>
        <taxon>Colletotrichum gloeosporioides species complex</taxon>
    </lineage>
</organism>
<dbReference type="Gene3D" id="3.40.50.720">
    <property type="entry name" value="NAD(P)-binding Rossmann-like Domain"/>
    <property type="match status" value="1"/>
</dbReference>
<dbReference type="PANTHER" id="PTHR48079:SF6">
    <property type="entry name" value="NAD(P)-BINDING DOMAIN-CONTAINING PROTEIN-RELATED"/>
    <property type="match status" value="1"/>
</dbReference>
<evidence type="ECO:0000313" key="3">
    <source>
        <dbReference type="Proteomes" id="UP000434172"/>
    </source>
</evidence>
<dbReference type="SUPFAM" id="SSF51735">
    <property type="entry name" value="NAD(P)-binding Rossmann-fold domains"/>
    <property type="match status" value="1"/>
</dbReference>
<dbReference type="InterPro" id="IPR036291">
    <property type="entry name" value="NAD(P)-bd_dom_sf"/>
</dbReference>
<accession>A0A8H3ZD32</accession>
<feature type="domain" description="NAD-dependent epimerase/dehydratase" evidence="1">
    <location>
        <begin position="8"/>
        <end position="245"/>
    </location>
</feature>